<dbReference type="PRINTS" id="PR00950">
    <property type="entry name" value="TYPE3IMSPROT"/>
</dbReference>
<accession>A0ABP8YVG2</accession>
<keyword evidence="4" id="KW-1185">Reference proteome</keyword>
<comment type="caution">
    <text evidence="3">The sequence shown here is derived from an EMBL/GenBank/DDBJ whole genome shotgun (WGS) entry which is preliminary data.</text>
</comment>
<dbReference type="PANTHER" id="PTHR30531:SF12">
    <property type="entry name" value="FLAGELLAR BIOSYNTHETIC PROTEIN FLHB"/>
    <property type="match status" value="1"/>
</dbReference>
<feature type="transmembrane region" description="Helical" evidence="2">
    <location>
        <begin position="143"/>
        <end position="165"/>
    </location>
</feature>
<keyword evidence="2" id="KW-1133">Transmembrane helix</keyword>
<dbReference type="InterPro" id="IPR029025">
    <property type="entry name" value="T3SS_substrate_exporter_C"/>
</dbReference>
<keyword evidence="3" id="KW-0966">Cell projection</keyword>
<feature type="transmembrane region" description="Helical" evidence="2">
    <location>
        <begin position="185"/>
        <end position="203"/>
    </location>
</feature>
<evidence type="ECO:0000256" key="2">
    <source>
        <dbReference type="SAM" id="Phobius"/>
    </source>
</evidence>
<dbReference type="RefSeq" id="WP_345526997.1">
    <property type="nucleotide sequence ID" value="NZ_BAABKN010000014.1"/>
</dbReference>
<evidence type="ECO:0000256" key="1">
    <source>
        <dbReference type="SAM" id="MobiDB-lite"/>
    </source>
</evidence>
<dbReference type="EMBL" id="BAABKN010000014">
    <property type="protein sequence ID" value="GAA4738741.1"/>
    <property type="molecule type" value="Genomic_DNA"/>
</dbReference>
<feature type="region of interest" description="Disordered" evidence="1">
    <location>
        <begin position="344"/>
        <end position="381"/>
    </location>
</feature>
<keyword evidence="3" id="KW-0282">Flagellum</keyword>
<dbReference type="Pfam" id="PF01312">
    <property type="entry name" value="Bac_export_2"/>
    <property type="match status" value="1"/>
</dbReference>
<dbReference type="Gene3D" id="3.40.1690.10">
    <property type="entry name" value="secretion proteins EscU"/>
    <property type="match status" value="1"/>
</dbReference>
<dbReference type="SUPFAM" id="SSF160544">
    <property type="entry name" value="EscU C-terminal domain-like"/>
    <property type="match status" value="1"/>
</dbReference>
<name>A0ABP8YVG2_9ACTN</name>
<evidence type="ECO:0000313" key="4">
    <source>
        <dbReference type="Proteomes" id="UP001499882"/>
    </source>
</evidence>
<protein>
    <submittedName>
        <fullName evidence="3">Flagellar biosynthesis protein FlhB</fullName>
    </submittedName>
</protein>
<gene>
    <name evidence="3" type="primary">flhB</name>
    <name evidence="3" type="ORF">GCM10023350_23870</name>
</gene>
<evidence type="ECO:0000313" key="3">
    <source>
        <dbReference type="EMBL" id="GAA4738741.1"/>
    </source>
</evidence>
<dbReference type="Gene3D" id="6.10.250.2080">
    <property type="match status" value="1"/>
</dbReference>
<keyword evidence="2" id="KW-0472">Membrane</keyword>
<feature type="compositionally biased region" description="Basic and acidic residues" evidence="1">
    <location>
        <begin position="347"/>
        <end position="360"/>
    </location>
</feature>
<dbReference type="PANTHER" id="PTHR30531">
    <property type="entry name" value="FLAGELLAR BIOSYNTHETIC PROTEIN FLHB"/>
    <property type="match status" value="1"/>
</dbReference>
<keyword evidence="3" id="KW-0969">Cilium</keyword>
<keyword evidence="2" id="KW-0812">Transmembrane</keyword>
<proteinExistence type="predicted"/>
<feature type="region of interest" description="Disordered" evidence="1">
    <location>
        <begin position="1"/>
        <end position="24"/>
    </location>
</feature>
<sequence>MSEEKSEKATSKKNKENRKEGKVPRTQELGAWSALALFALALPKLLGHEVKELQGLMTASLSMGEHADIGKAVTMLGEGLWHVLVTLLALGTGVLIVGVAGALAQGGFFVAYDSVKPKLSKLNPIQGVKRMFGARAWWEATKMLVRCAVVVALVWMTVKAAMPMIGGLMPMEVVLDQTAASALSMIRNVAIVGIVLGAADYIMQRRMVGKQARMTKEEVKQEHKQSEGDPMLKGAIRSRQLAASRNRMMADVPSADFVLVNPTHVAVALRYNPERGAPRVVARGAGVIATAIREKAGEAQVPLVRDIPLARALYTSTTVGQEIPAELFAAVAQVLAFVISRRTHGQRGGEHGSPRRDPDVPKVSPAGHRRRKPSGPALADR</sequence>
<reference evidence="4" key="1">
    <citation type="journal article" date="2019" name="Int. J. Syst. Evol. Microbiol.">
        <title>The Global Catalogue of Microorganisms (GCM) 10K type strain sequencing project: providing services to taxonomists for standard genome sequencing and annotation.</title>
        <authorList>
            <consortium name="The Broad Institute Genomics Platform"/>
            <consortium name="The Broad Institute Genome Sequencing Center for Infectious Disease"/>
            <person name="Wu L."/>
            <person name="Ma J."/>
        </authorList>
    </citation>
    <scope>NUCLEOTIDE SEQUENCE [LARGE SCALE GENOMIC DNA]</scope>
    <source>
        <strain evidence="4">JCM 18532</strain>
    </source>
</reference>
<dbReference type="Proteomes" id="UP001499882">
    <property type="component" value="Unassembled WGS sequence"/>
</dbReference>
<feature type="transmembrane region" description="Helical" evidence="2">
    <location>
        <begin position="80"/>
        <end position="112"/>
    </location>
</feature>
<organism evidence="3 4">
    <name type="scientific">Nocardioides endophyticus</name>
    <dbReference type="NCBI Taxonomy" id="1353775"/>
    <lineage>
        <taxon>Bacteria</taxon>
        <taxon>Bacillati</taxon>
        <taxon>Actinomycetota</taxon>
        <taxon>Actinomycetes</taxon>
        <taxon>Propionibacteriales</taxon>
        <taxon>Nocardioidaceae</taxon>
        <taxon>Nocardioides</taxon>
    </lineage>
</organism>
<dbReference type="InterPro" id="IPR006135">
    <property type="entry name" value="T3SS_substrate_exporter"/>
</dbReference>